<keyword evidence="3" id="KW-1185">Reference proteome</keyword>
<dbReference type="InterPro" id="IPR006076">
    <property type="entry name" value="FAD-dep_OxRdtase"/>
</dbReference>
<dbReference type="EMBL" id="JASGXD010000004">
    <property type="protein sequence ID" value="KAK6006331.1"/>
    <property type="molecule type" value="Genomic_DNA"/>
</dbReference>
<accession>A0ABR0TPI6</accession>
<organism evidence="2 3">
    <name type="scientific">Aureobasidium pullulans</name>
    <name type="common">Black yeast</name>
    <name type="synonym">Pullularia pullulans</name>
    <dbReference type="NCBI Taxonomy" id="5580"/>
    <lineage>
        <taxon>Eukaryota</taxon>
        <taxon>Fungi</taxon>
        <taxon>Dikarya</taxon>
        <taxon>Ascomycota</taxon>
        <taxon>Pezizomycotina</taxon>
        <taxon>Dothideomycetes</taxon>
        <taxon>Dothideomycetidae</taxon>
        <taxon>Dothideales</taxon>
        <taxon>Saccotheciaceae</taxon>
        <taxon>Aureobasidium</taxon>
    </lineage>
</organism>
<protein>
    <recommendedName>
        <fullName evidence="1">FAD dependent oxidoreductase domain-containing protein</fullName>
    </recommendedName>
</protein>
<name>A0ABR0TPI6_AURPU</name>
<dbReference type="Gene3D" id="3.50.50.60">
    <property type="entry name" value="FAD/NAD(P)-binding domain"/>
    <property type="match status" value="1"/>
</dbReference>
<comment type="caution">
    <text evidence="2">The sequence shown here is derived from an EMBL/GenBank/DDBJ whole genome shotgun (WGS) entry which is preliminary data.</text>
</comment>
<evidence type="ECO:0000313" key="3">
    <source>
        <dbReference type="Proteomes" id="UP001341245"/>
    </source>
</evidence>
<dbReference type="Gene3D" id="3.30.9.10">
    <property type="entry name" value="D-Amino Acid Oxidase, subunit A, domain 2"/>
    <property type="match status" value="1"/>
</dbReference>
<evidence type="ECO:0000259" key="1">
    <source>
        <dbReference type="Pfam" id="PF01266"/>
    </source>
</evidence>
<feature type="domain" description="FAD dependent oxidoreductase" evidence="1">
    <location>
        <begin position="42"/>
        <end position="428"/>
    </location>
</feature>
<gene>
    <name evidence="2" type="ORF">QM012_006741</name>
</gene>
<dbReference type="InterPro" id="IPR036188">
    <property type="entry name" value="FAD/NAD-bd_sf"/>
</dbReference>
<evidence type="ECO:0000313" key="2">
    <source>
        <dbReference type="EMBL" id="KAK6006331.1"/>
    </source>
</evidence>
<sequence>MEGRARIPVDLPLPNPTTSYWQDPPDEIANLQATKELPKYADYIIIGSGISGAAIAYNLIKKKPNSSILMLEARQTCSGATGRNGGHTKAASYRSFLEHEAEHGLEDAIKIARLEYANIRETHALSRELNIDCASTPCDTVDIIYDARALARGKEAIARMQETMGPDDPAANYKILSAEEAKMNCHTPDALGAFVYEAGSISAYRFTIGMLKHCLERGVNLQTNTPVEGVEPANNFNPHAPRWTAKTSRGNVETANLILATNGYTAHLLPQMQGIIVPLRGQITAQRPGSKLPGLDATYSFIYTQGYEYMITRPPGTSDAGTIVIGGGLGRLANAGASEFGHILDTGLNARISTYLYKCTAGYFGDNWGEDAEQGRIVKEWSGIMGTSADGLPYVGAMPEMPGVSICASFNGHGMVMCLKSAEALVDMMDGDYDVEWFPKALVVTAKRFERKFQGRLDMRAPGEALFDRLTAGK</sequence>
<dbReference type="Pfam" id="PF01266">
    <property type="entry name" value="DAO"/>
    <property type="match status" value="1"/>
</dbReference>
<dbReference type="SUPFAM" id="SSF51905">
    <property type="entry name" value="FAD/NAD(P)-binding domain"/>
    <property type="match status" value="1"/>
</dbReference>
<dbReference type="PANTHER" id="PTHR13847:SF284">
    <property type="entry name" value="FAD DEPENDENT OXIDOREDUCTASE DOMAIN-CONTAINING PROTEIN"/>
    <property type="match status" value="1"/>
</dbReference>
<reference evidence="2 3" key="1">
    <citation type="submission" date="2023-11" db="EMBL/GenBank/DDBJ databases">
        <title>Draft genome sequence and annotation of the polyextremotolerant black yeast-like fungus Aureobasidium pullulans NRRL 62042.</title>
        <authorList>
            <person name="Dielentheis-Frenken M.R.E."/>
            <person name="Wibberg D."/>
            <person name="Blank L.M."/>
            <person name="Tiso T."/>
        </authorList>
    </citation>
    <scope>NUCLEOTIDE SEQUENCE [LARGE SCALE GENOMIC DNA]</scope>
    <source>
        <strain evidence="2 3">NRRL 62042</strain>
    </source>
</reference>
<proteinExistence type="predicted"/>
<dbReference type="PANTHER" id="PTHR13847">
    <property type="entry name" value="SARCOSINE DEHYDROGENASE-RELATED"/>
    <property type="match status" value="1"/>
</dbReference>
<dbReference type="Proteomes" id="UP001341245">
    <property type="component" value="Unassembled WGS sequence"/>
</dbReference>